<accession>A0ABW0VU22</accession>
<sequence length="321" mass="37386">MSKADNMLAILWLLKSEKKMTAKQLSDELEIHIRTVYRYIDALCASGVPIVSDSGHNGGYSLLHNFTKAPLFFDLNEQKALIHAAKFAQEAGYPFGDALSQAITKLKTYTNKEQLSQINRHEAHFDVINPSKNSVHESVLQVLEVSVANACTLQMDYQKGNSEHVQTRRIDPYGLVYWKGNWYITAYCHLREEIRSFRVDRIHVLYRTELQFERPPEFNAREHFLNMLLPDEEQMEDMVSVRIQARPRIINYLADHWLFNQSIVEQTEDTLHIKMHESTLHDFAPYTLLSYGQQLQILEPLSLRERLSCIAAELYEHYRTV</sequence>
<dbReference type="InterPro" id="IPR051534">
    <property type="entry name" value="CBASS_pafABC_assoc_protein"/>
</dbReference>
<evidence type="ECO:0000313" key="5">
    <source>
        <dbReference type="Proteomes" id="UP001596047"/>
    </source>
</evidence>
<dbReference type="InterPro" id="IPR057727">
    <property type="entry name" value="WCX_dom"/>
</dbReference>
<feature type="domain" description="WCX" evidence="3">
    <location>
        <begin position="239"/>
        <end position="314"/>
    </location>
</feature>
<reference evidence="5" key="1">
    <citation type="journal article" date="2019" name="Int. J. Syst. Evol. Microbiol.">
        <title>The Global Catalogue of Microorganisms (GCM) 10K type strain sequencing project: providing services to taxonomists for standard genome sequencing and annotation.</title>
        <authorList>
            <consortium name="The Broad Institute Genomics Platform"/>
            <consortium name="The Broad Institute Genome Sequencing Center for Infectious Disease"/>
            <person name="Wu L."/>
            <person name="Ma J."/>
        </authorList>
    </citation>
    <scope>NUCLEOTIDE SEQUENCE [LARGE SCALE GENOMIC DNA]</scope>
    <source>
        <strain evidence="5">CGMCC 1.3240</strain>
    </source>
</reference>
<organism evidence="4 5">
    <name type="scientific">Paenibacillus solisilvae</name>
    <dbReference type="NCBI Taxonomy" id="2486751"/>
    <lineage>
        <taxon>Bacteria</taxon>
        <taxon>Bacillati</taxon>
        <taxon>Bacillota</taxon>
        <taxon>Bacilli</taxon>
        <taxon>Bacillales</taxon>
        <taxon>Paenibacillaceae</taxon>
        <taxon>Paenibacillus</taxon>
    </lineage>
</organism>
<dbReference type="Proteomes" id="UP001596047">
    <property type="component" value="Unassembled WGS sequence"/>
</dbReference>
<dbReference type="Pfam" id="PF08279">
    <property type="entry name" value="HTH_11"/>
    <property type="match status" value="1"/>
</dbReference>
<proteinExistence type="predicted"/>
<dbReference type="InterPro" id="IPR036390">
    <property type="entry name" value="WH_DNA-bd_sf"/>
</dbReference>
<dbReference type="Pfam" id="PF13280">
    <property type="entry name" value="WYL"/>
    <property type="match status" value="1"/>
</dbReference>
<protein>
    <submittedName>
        <fullName evidence="4">Helix-turn-helix transcriptional regulator</fullName>
    </submittedName>
</protein>
<dbReference type="InterPro" id="IPR036388">
    <property type="entry name" value="WH-like_DNA-bd_sf"/>
</dbReference>
<dbReference type="RefSeq" id="WP_379186747.1">
    <property type="nucleotide sequence ID" value="NZ_JBHSOW010000015.1"/>
</dbReference>
<dbReference type="InterPro" id="IPR026881">
    <property type="entry name" value="WYL_dom"/>
</dbReference>
<dbReference type="SUPFAM" id="SSF46785">
    <property type="entry name" value="Winged helix' DNA-binding domain"/>
    <property type="match status" value="1"/>
</dbReference>
<evidence type="ECO:0000259" key="1">
    <source>
        <dbReference type="Pfam" id="PF08279"/>
    </source>
</evidence>
<name>A0ABW0VU22_9BACL</name>
<feature type="domain" description="WYL" evidence="2">
    <location>
        <begin position="139"/>
        <end position="203"/>
    </location>
</feature>
<gene>
    <name evidence="4" type="ORF">ACFPYJ_04005</name>
</gene>
<keyword evidence="5" id="KW-1185">Reference proteome</keyword>
<dbReference type="PANTHER" id="PTHR34580:SF3">
    <property type="entry name" value="PROTEIN PAFB"/>
    <property type="match status" value="1"/>
</dbReference>
<dbReference type="Pfam" id="PF25583">
    <property type="entry name" value="WCX"/>
    <property type="match status" value="1"/>
</dbReference>
<dbReference type="EMBL" id="JBHSOW010000015">
    <property type="protein sequence ID" value="MFC5648294.1"/>
    <property type="molecule type" value="Genomic_DNA"/>
</dbReference>
<evidence type="ECO:0000313" key="4">
    <source>
        <dbReference type="EMBL" id="MFC5648294.1"/>
    </source>
</evidence>
<dbReference type="PROSITE" id="PS52050">
    <property type="entry name" value="WYL"/>
    <property type="match status" value="1"/>
</dbReference>
<dbReference type="PANTHER" id="PTHR34580">
    <property type="match status" value="1"/>
</dbReference>
<comment type="caution">
    <text evidence="4">The sequence shown here is derived from an EMBL/GenBank/DDBJ whole genome shotgun (WGS) entry which is preliminary data.</text>
</comment>
<dbReference type="InterPro" id="IPR013196">
    <property type="entry name" value="HTH_11"/>
</dbReference>
<dbReference type="Gene3D" id="1.10.10.10">
    <property type="entry name" value="Winged helix-like DNA-binding domain superfamily/Winged helix DNA-binding domain"/>
    <property type="match status" value="1"/>
</dbReference>
<feature type="domain" description="Helix-turn-helix type 11" evidence="1">
    <location>
        <begin position="8"/>
        <end position="60"/>
    </location>
</feature>
<evidence type="ECO:0000259" key="2">
    <source>
        <dbReference type="Pfam" id="PF13280"/>
    </source>
</evidence>
<evidence type="ECO:0000259" key="3">
    <source>
        <dbReference type="Pfam" id="PF25583"/>
    </source>
</evidence>